<keyword evidence="7" id="KW-0963">Cytoplasm</keyword>
<comment type="catalytic activity">
    <reaction evidence="6 7">
        <text>L-threonylcarbamoyladenylate + adenosine(37) in tRNA = N(6)-L-threonylcarbamoyladenosine(37) in tRNA + AMP + H(+)</text>
        <dbReference type="Rhea" id="RHEA:37059"/>
        <dbReference type="Rhea" id="RHEA-COMP:10162"/>
        <dbReference type="Rhea" id="RHEA-COMP:10163"/>
        <dbReference type="ChEBI" id="CHEBI:15378"/>
        <dbReference type="ChEBI" id="CHEBI:73682"/>
        <dbReference type="ChEBI" id="CHEBI:74411"/>
        <dbReference type="ChEBI" id="CHEBI:74418"/>
        <dbReference type="ChEBI" id="CHEBI:456215"/>
        <dbReference type="EC" id="2.3.1.234"/>
    </reaction>
</comment>
<dbReference type="AlphaFoldDB" id="A0AAI8FD61"/>
<keyword evidence="3 7" id="KW-0479">Metal-binding</keyword>
<dbReference type="EC" id="2.3.1.234" evidence="7"/>
<feature type="binding site" evidence="7">
    <location>
        <position position="310"/>
    </location>
    <ligand>
        <name>Fe cation</name>
        <dbReference type="ChEBI" id="CHEBI:24875"/>
    </ligand>
</feature>
<dbReference type="PANTHER" id="PTHR11735">
    <property type="entry name" value="TRNA N6-ADENOSINE THREONYLCARBAMOYLTRANSFERASE"/>
    <property type="match status" value="1"/>
</dbReference>
<feature type="binding site" evidence="7">
    <location>
        <position position="191"/>
    </location>
    <ligand>
        <name>substrate</name>
    </ligand>
</feature>
<dbReference type="HAMAP" id="MF_01445">
    <property type="entry name" value="TsaD"/>
    <property type="match status" value="1"/>
</dbReference>
<evidence type="ECO:0000313" key="9">
    <source>
        <dbReference type="EMBL" id="AFX74392.1"/>
    </source>
</evidence>
<keyword evidence="2 7" id="KW-0819">tRNA processing</keyword>
<gene>
    <name evidence="7" type="primary">tsaD</name>
    <name evidence="9" type="ORF">MOS_469</name>
</gene>
<dbReference type="GO" id="GO:0002949">
    <property type="term" value="P:tRNA threonylcarbamoyladenosine modification"/>
    <property type="evidence" value="ECO:0007669"/>
    <property type="project" value="UniProtKB-UniRule"/>
</dbReference>
<dbReference type="InterPro" id="IPR043129">
    <property type="entry name" value="ATPase_NBD"/>
</dbReference>
<keyword evidence="5 7" id="KW-0012">Acyltransferase</keyword>
<feature type="binding site" evidence="7">
    <location>
        <position position="283"/>
    </location>
    <ligand>
        <name>substrate</name>
    </ligand>
</feature>
<accession>A0AAI8FD61</accession>
<dbReference type="GeneID" id="93248574"/>
<reference evidence="9 10" key="1">
    <citation type="journal article" date="2013" name="Genome Announc.">
        <title>Complete Genome Sequence of Mycoplasma hyorhinis Strain SK76.</title>
        <authorList>
            <person name="Goodison S."/>
            <person name="Urquidi V."/>
            <person name="Kumar D."/>
            <person name="Reyes L."/>
            <person name="Rosser C.J."/>
        </authorList>
    </citation>
    <scope>NUCLEOTIDE SEQUENCE [LARGE SCALE GENOMIC DNA]</scope>
    <source>
        <strain evidence="9 10">SK76</strain>
    </source>
</reference>
<keyword evidence="1 7" id="KW-0808">Transferase</keyword>
<dbReference type="GO" id="GO:0005506">
    <property type="term" value="F:iron ion binding"/>
    <property type="evidence" value="ECO:0007669"/>
    <property type="project" value="UniProtKB-UniRule"/>
</dbReference>
<dbReference type="InterPro" id="IPR017861">
    <property type="entry name" value="KAE1/TsaD"/>
</dbReference>
<dbReference type="NCBIfam" id="TIGR00329">
    <property type="entry name" value="gcp_kae1"/>
    <property type="match status" value="1"/>
</dbReference>
<dbReference type="KEGG" id="mhs:MOS_469"/>
<feature type="binding site" evidence="7">
    <location>
        <position position="187"/>
    </location>
    <ligand>
        <name>substrate</name>
    </ligand>
</feature>
<evidence type="ECO:0000259" key="8">
    <source>
        <dbReference type="Pfam" id="PF00814"/>
    </source>
</evidence>
<evidence type="ECO:0000256" key="1">
    <source>
        <dbReference type="ARBA" id="ARBA00022679"/>
    </source>
</evidence>
<protein>
    <recommendedName>
        <fullName evidence="7">tRNA N6-adenosine threonylcarbamoyltransferase</fullName>
        <ecNumber evidence="7">2.3.1.234</ecNumber>
    </recommendedName>
    <alternativeName>
        <fullName evidence="7">N6-L-threonylcarbamoyladenine synthase</fullName>
        <shortName evidence="7">t(6)A synthase</shortName>
    </alternativeName>
    <alternativeName>
        <fullName evidence="7">t(6)A37 threonylcarbamoyladenosine biosynthesis protein TsaD</fullName>
    </alternativeName>
    <alternativeName>
        <fullName evidence="7">tRNA threonylcarbamoyladenosine biosynthesis protein TsaD</fullName>
    </alternativeName>
</protein>
<dbReference type="PANTHER" id="PTHR11735:SF6">
    <property type="entry name" value="TRNA N6-ADENOSINE THREONYLCARBAMOYLTRANSFERASE, MITOCHONDRIAL"/>
    <property type="match status" value="1"/>
</dbReference>
<dbReference type="InterPro" id="IPR000905">
    <property type="entry name" value="Gcp-like_dom"/>
</dbReference>
<dbReference type="SUPFAM" id="SSF53067">
    <property type="entry name" value="Actin-like ATPase domain"/>
    <property type="match status" value="2"/>
</dbReference>
<evidence type="ECO:0000256" key="4">
    <source>
        <dbReference type="ARBA" id="ARBA00023004"/>
    </source>
</evidence>
<evidence type="ECO:0000256" key="2">
    <source>
        <dbReference type="ARBA" id="ARBA00022694"/>
    </source>
</evidence>
<feature type="domain" description="Gcp-like" evidence="8">
    <location>
        <begin position="27"/>
        <end position="317"/>
    </location>
</feature>
<comment type="subcellular location">
    <subcellularLocation>
        <location evidence="7">Cytoplasm</location>
    </subcellularLocation>
</comment>
<evidence type="ECO:0000256" key="3">
    <source>
        <dbReference type="ARBA" id="ARBA00022723"/>
    </source>
</evidence>
<dbReference type="Gene3D" id="3.30.420.40">
    <property type="match status" value="2"/>
</dbReference>
<name>A0AAI8FD61_MESHY</name>
<feature type="binding site" evidence="7">
    <location>
        <position position="113"/>
    </location>
    <ligand>
        <name>Fe cation</name>
        <dbReference type="ChEBI" id="CHEBI:24875"/>
    </ligand>
</feature>
<organism evidence="9 10">
    <name type="scientific">Mesomycoplasma hyorhinis SK76</name>
    <dbReference type="NCBI Taxonomy" id="1118964"/>
    <lineage>
        <taxon>Bacteria</taxon>
        <taxon>Bacillati</taxon>
        <taxon>Mycoplasmatota</taxon>
        <taxon>Mycoplasmoidales</taxon>
        <taxon>Metamycoplasmataceae</taxon>
        <taxon>Mesomycoplasma</taxon>
    </lineage>
</organism>
<evidence type="ECO:0000256" key="5">
    <source>
        <dbReference type="ARBA" id="ARBA00023315"/>
    </source>
</evidence>
<dbReference type="RefSeq" id="WP_013302241.1">
    <property type="nucleotide sequence ID" value="NC_019552.1"/>
</dbReference>
<evidence type="ECO:0000313" key="10">
    <source>
        <dbReference type="Proteomes" id="UP000009399"/>
    </source>
</evidence>
<proteinExistence type="inferred from homology"/>
<comment type="cofactor">
    <cofactor evidence="7">
        <name>Fe(2+)</name>
        <dbReference type="ChEBI" id="CHEBI:29033"/>
    </cofactor>
    <text evidence="7">Binds 1 Fe(2+) ion per subunit.</text>
</comment>
<dbReference type="Proteomes" id="UP000009399">
    <property type="component" value="Chromosome"/>
</dbReference>
<keyword evidence="4 7" id="KW-0408">Iron</keyword>
<dbReference type="InterPro" id="IPR022450">
    <property type="entry name" value="TsaD"/>
</dbReference>
<dbReference type="Pfam" id="PF00814">
    <property type="entry name" value="TsaD"/>
    <property type="match status" value="1"/>
</dbReference>
<feature type="binding site" evidence="7">
    <location>
        <begin position="141"/>
        <end position="145"/>
    </location>
    <ligand>
        <name>substrate</name>
    </ligand>
</feature>
<feature type="binding site" evidence="7">
    <location>
        <position position="117"/>
    </location>
    <ligand>
        <name>Fe cation</name>
        <dbReference type="ChEBI" id="CHEBI:24875"/>
    </ligand>
</feature>
<dbReference type="GO" id="GO:0061711">
    <property type="term" value="F:tRNA N(6)-L-threonylcarbamoyladenine synthase activity"/>
    <property type="evidence" value="ECO:0007669"/>
    <property type="project" value="UniProtKB-EC"/>
</dbReference>
<comment type="similarity">
    <text evidence="7">Belongs to the KAE1 / TsaD family.</text>
</comment>
<evidence type="ECO:0000256" key="6">
    <source>
        <dbReference type="ARBA" id="ARBA00048117"/>
    </source>
</evidence>
<dbReference type="NCBIfam" id="TIGR03723">
    <property type="entry name" value="T6A_TsaD_YgjD"/>
    <property type="match status" value="1"/>
</dbReference>
<feature type="binding site" evidence="7">
    <location>
        <position position="174"/>
    </location>
    <ligand>
        <name>substrate</name>
    </ligand>
</feature>
<dbReference type="PRINTS" id="PR00789">
    <property type="entry name" value="OSIALOPTASE"/>
</dbReference>
<comment type="function">
    <text evidence="7">Required for the formation of a threonylcarbamoyl group on adenosine at position 37 (t(6)A37) in tRNAs that read codons beginning with adenine. Is involved in the transfer of the threonylcarbamoyl moiety of threonylcarbamoyl-AMP (TC-AMP) to the N6 group of A37, together with TsaE and TsaB. TsaD likely plays a direct catalytic role in this reaction.</text>
</comment>
<dbReference type="EMBL" id="CP003914">
    <property type="protein sequence ID" value="AFX74392.1"/>
    <property type="molecule type" value="Genomic_DNA"/>
</dbReference>
<evidence type="ECO:0000256" key="7">
    <source>
        <dbReference type="HAMAP-Rule" id="MF_01445"/>
    </source>
</evidence>
<sequence>MQIKDKYFLAIETSHDDASVAVLKGHKVLHMFSISQINIHQKYGGTIPELASREHSKNLAIILDQLNKVFDINKIDYICYTKEPGLLGSLQLGFLFAKAISLVINKPIIAVNHLMGHYWSAFIEDDNEDKLDIKFPTLALLVSGGHSQFFYAKNEKDIEIIGKTQDDALGEIYDKIARRLKLGFPGGPIIDKLNKENPNLKVEKYFSIPVTENVYNLSFSGIKTQVINRINNLEKQHKVVDKIQISVDFQKSIIRYLKSKIDLVLKDFPDIKTITLVGGVAANSELRNLILSYKNEGYITKIPQFKYCTDNAAMIAYAGINILKNK</sequence>
<dbReference type="GO" id="GO:0005737">
    <property type="term" value="C:cytoplasm"/>
    <property type="evidence" value="ECO:0007669"/>
    <property type="project" value="UniProtKB-SubCell"/>
</dbReference>